<dbReference type="SUPFAM" id="SSF47923">
    <property type="entry name" value="Ypt/Rab-GAP domain of gyp1p"/>
    <property type="match status" value="2"/>
</dbReference>
<feature type="compositionally biased region" description="Low complexity" evidence="1">
    <location>
        <begin position="441"/>
        <end position="458"/>
    </location>
</feature>
<accession>A0AAV9J035</accession>
<gene>
    <name evidence="3" type="ORF">CDCA_CDCA14G3776</name>
</gene>
<sequence length="674" mass="71786">MADREPWSDGWDVRSDRVAVAVGDVHGLRRSRPVTVRHPSETLRVPFGDDDEAAATASSWTGTTPPDSALQRFRELLDADTHVELDKLVEAARAGVPTSVRGEVWKYLLGVAEADKSQELTYARQLQRQYMRARRTALHALGVLAVDGERASEAGGVEEAGSAGAASEAGVGVVGLGTEWSVLNHVHVEVTGASEAGALAMYGQALPGGLRIESGDELVRRIRGEARRRLERHRMQEQMAVRRRERGAVASSERRHRAVPRYASRRSASSTTTPSAPALSGSKSPRYALALSETDRPSGSSVGSDGGRGGSSVDGVADDEGKYRDGQGQNAAAAVTEVSGDLARLDMRQRSPLAVTPRASTSSSPSSAGTASPPSSSSSSPSSPSPTASGGSTLPAVPLPPSDITPASPARNTPGEQLARTVQCYVQVLCTYWSVANAPGASSPSPSTAAASAVLATRPPAPPTDADNRHDGHDADPVAPVEYSPVMVSLVHAFAQVFPIADESDIFYCFYALMRRHQHQRLFSGRGDALARAVAHFLMLFRTLLPDLADFFESEDIDPKRWLHVWLQGLFARGELPMASVLRLWDVYLACGLDTHPYVCLAVLDLLQEELAELDGPEVVGYLSKLPDGVDVEQVLTRAVTIREMAYGRGLMAAVGEGGGEPAGDGRRRRGEEG</sequence>
<dbReference type="InterPro" id="IPR000195">
    <property type="entry name" value="Rab-GAP-TBC_dom"/>
</dbReference>
<evidence type="ECO:0000313" key="4">
    <source>
        <dbReference type="Proteomes" id="UP001301350"/>
    </source>
</evidence>
<dbReference type="GO" id="GO:0031267">
    <property type="term" value="F:small GTPase binding"/>
    <property type="evidence" value="ECO:0007669"/>
    <property type="project" value="TreeGrafter"/>
</dbReference>
<dbReference type="SMART" id="SM00164">
    <property type="entry name" value="TBC"/>
    <property type="match status" value="1"/>
</dbReference>
<protein>
    <recommendedName>
        <fullName evidence="2">Rab-GAP TBC domain-containing protein</fullName>
    </recommendedName>
</protein>
<comment type="caution">
    <text evidence="3">The sequence shown here is derived from an EMBL/GenBank/DDBJ whole genome shotgun (WGS) entry which is preliminary data.</text>
</comment>
<feature type="region of interest" description="Disordered" evidence="1">
    <location>
        <begin position="441"/>
        <end position="475"/>
    </location>
</feature>
<dbReference type="Gene3D" id="1.10.472.80">
    <property type="entry name" value="Ypt/Rab-GAP domain of gyp1p, domain 3"/>
    <property type="match status" value="1"/>
</dbReference>
<dbReference type="Proteomes" id="UP001301350">
    <property type="component" value="Unassembled WGS sequence"/>
</dbReference>
<keyword evidence="4" id="KW-1185">Reference proteome</keyword>
<organism evidence="3 4">
    <name type="scientific">Cyanidium caldarium</name>
    <name type="common">Red alga</name>
    <dbReference type="NCBI Taxonomy" id="2771"/>
    <lineage>
        <taxon>Eukaryota</taxon>
        <taxon>Rhodophyta</taxon>
        <taxon>Bangiophyceae</taxon>
        <taxon>Cyanidiales</taxon>
        <taxon>Cyanidiaceae</taxon>
        <taxon>Cyanidium</taxon>
    </lineage>
</organism>
<dbReference type="PANTHER" id="PTHR47219">
    <property type="entry name" value="RAB GTPASE-ACTIVATING PROTEIN 1-LIKE"/>
    <property type="match status" value="1"/>
</dbReference>
<dbReference type="InterPro" id="IPR050302">
    <property type="entry name" value="Rab_GAP_TBC_domain"/>
</dbReference>
<feature type="domain" description="Rab-GAP TBC" evidence="2">
    <location>
        <begin position="95"/>
        <end position="592"/>
    </location>
</feature>
<evidence type="ECO:0000259" key="2">
    <source>
        <dbReference type="PROSITE" id="PS50086"/>
    </source>
</evidence>
<reference evidence="3 4" key="1">
    <citation type="submission" date="2022-07" db="EMBL/GenBank/DDBJ databases">
        <title>Genome-wide signatures of adaptation to extreme environments.</title>
        <authorList>
            <person name="Cho C.H."/>
            <person name="Yoon H.S."/>
        </authorList>
    </citation>
    <scope>NUCLEOTIDE SEQUENCE [LARGE SCALE GENOMIC DNA]</scope>
    <source>
        <strain evidence="3 4">DBV 063 E5</strain>
    </source>
</reference>
<dbReference type="AlphaFoldDB" id="A0AAV9J035"/>
<dbReference type="PANTHER" id="PTHR47219:SF9">
    <property type="entry name" value="GTPASE ACTIVATING PROTEIN AND CENTROSOME-ASSOCIATED, ISOFORM B"/>
    <property type="match status" value="1"/>
</dbReference>
<evidence type="ECO:0000256" key="1">
    <source>
        <dbReference type="SAM" id="MobiDB-lite"/>
    </source>
</evidence>
<evidence type="ECO:0000313" key="3">
    <source>
        <dbReference type="EMBL" id="KAK4537751.1"/>
    </source>
</evidence>
<dbReference type="EMBL" id="JANCYW010000014">
    <property type="protein sequence ID" value="KAK4537751.1"/>
    <property type="molecule type" value="Genomic_DNA"/>
</dbReference>
<dbReference type="Pfam" id="PF00566">
    <property type="entry name" value="RabGAP-TBC"/>
    <property type="match status" value="1"/>
</dbReference>
<feature type="compositionally biased region" description="Low complexity" evidence="1">
    <location>
        <begin position="359"/>
        <end position="393"/>
    </location>
</feature>
<feature type="compositionally biased region" description="Basic and acidic residues" evidence="1">
    <location>
        <begin position="233"/>
        <end position="242"/>
    </location>
</feature>
<dbReference type="InterPro" id="IPR035969">
    <property type="entry name" value="Rab-GAP_TBC_sf"/>
</dbReference>
<dbReference type="GO" id="GO:0005096">
    <property type="term" value="F:GTPase activator activity"/>
    <property type="evidence" value="ECO:0007669"/>
    <property type="project" value="TreeGrafter"/>
</dbReference>
<dbReference type="PROSITE" id="PS50086">
    <property type="entry name" value="TBC_RABGAP"/>
    <property type="match status" value="1"/>
</dbReference>
<proteinExistence type="predicted"/>
<feature type="compositionally biased region" description="Low complexity" evidence="1">
    <location>
        <begin position="260"/>
        <end position="278"/>
    </location>
</feature>
<name>A0AAV9J035_CYACA</name>
<feature type="region of interest" description="Disordered" evidence="1">
    <location>
        <begin position="233"/>
        <end position="415"/>
    </location>
</feature>
<feature type="compositionally biased region" description="Basic and acidic residues" evidence="1">
    <location>
        <begin position="466"/>
        <end position="475"/>
    </location>
</feature>